<evidence type="ECO:0000313" key="3">
    <source>
        <dbReference type="Proteomes" id="UP001499924"/>
    </source>
</evidence>
<dbReference type="Proteomes" id="UP001499924">
    <property type="component" value="Unassembled WGS sequence"/>
</dbReference>
<feature type="region of interest" description="Disordered" evidence="1">
    <location>
        <begin position="1"/>
        <end position="45"/>
    </location>
</feature>
<gene>
    <name evidence="2" type="ORF">GCM10010531_06700</name>
</gene>
<evidence type="ECO:0000256" key="1">
    <source>
        <dbReference type="SAM" id="MobiDB-lite"/>
    </source>
</evidence>
<feature type="compositionally biased region" description="Basic and acidic residues" evidence="1">
    <location>
        <begin position="1"/>
        <end position="12"/>
    </location>
</feature>
<dbReference type="RefSeq" id="WP_344687096.1">
    <property type="nucleotide sequence ID" value="NZ_BAAAVV010000001.1"/>
</dbReference>
<evidence type="ECO:0000313" key="2">
    <source>
        <dbReference type="EMBL" id="GAA3157974.1"/>
    </source>
</evidence>
<name>A0ABP6NTV2_9ACTN</name>
<sequence>MADTQRDIRVADDSSEQTEENRTPEQAASVSVARMLANPRRIRRN</sequence>
<proteinExistence type="predicted"/>
<comment type="caution">
    <text evidence="2">The sequence shown here is derived from an EMBL/GenBank/DDBJ whole genome shotgun (WGS) entry which is preliminary data.</text>
</comment>
<protein>
    <submittedName>
        <fullName evidence="2">Uncharacterized protein</fullName>
    </submittedName>
</protein>
<accession>A0ABP6NTV2</accession>
<keyword evidence="3" id="KW-1185">Reference proteome</keyword>
<organism evidence="2 3">
    <name type="scientific">Blastococcus jejuensis</name>
    <dbReference type="NCBI Taxonomy" id="351224"/>
    <lineage>
        <taxon>Bacteria</taxon>
        <taxon>Bacillati</taxon>
        <taxon>Actinomycetota</taxon>
        <taxon>Actinomycetes</taxon>
        <taxon>Geodermatophilales</taxon>
        <taxon>Geodermatophilaceae</taxon>
        <taxon>Blastococcus</taxon>
    </lineage>
</organism>
<dbReference type="EMBL" id="BAAAVV010000001">
    <property type="protein sequence ID" value="GAA3157974.1"/>
    <property type="molecule type" value="Genomic_DNA"/>
</dbReference>
<reference evidence="3" key="1">
    <citation type="journal article" date="2019" name="Int. J. Syst. Evol. Microbiol.">
        <title>The Global Catalogue of Microorganisms (GCM) 10K type strain sequencing project: providing services to taxonomists for standard genome sequencing and annotation.</title>
        <authorList>
            <consortium name="The Broad Institute Genomics Platform"/>
            <consortium name="The Broad Institute Genome Sequencing Center for Infectious Disease"/>
            <person name="Wu L."/>
            <person name="Ma J."/>
        </authorList>
    </citation>
    <scope>NUCLEOTIDE SEQUENCE [LARGE SCALE GENOMIC DNA]</scope>
    <source>
        <strain evidence="3">JCM 15614</strain>
    </source>
</reference>